<comment type="caution">
    <text evidence="1">The sequence shown here is derived from an EMBL/GenBank/DDBJ whole genome shotgun (WGS) entry which is preliminary data.</text>
</comment>
<accession>A0A225SYT5</accession>
<organism evidence="1 2">
    <name type="scientific">Herbaspirillum aquaticum</name>
    <dbReference type="NCBI Taxonomy" id="568783"/>
    <lineage>
        <taxon>Bacteria</taxon>
        <taxon>Pseudomonadati</taxon>
        <taxon>Pseudomonadota</taxon>
        <taxon>Betaproteobacteria</taxon>
        <taxon>Burkholderiales</taxon>
        <taxon>Oxalobacteraceae</taxon>
        <taxon>Herbaspirillum</taxon>
    </lineage>
</organism>
<evidence type="ECO:0000313" key="2">
    <source>
        <dbReference type="Proteomes" id="UP000214747"/>
    </source>
</evidence>
<gene>
    <name evidence="1" type="ORF">CEJ45_09280</name>
</gene>
<dbReference type="Proteomes" id="UP000214747">
    <property type="component" value="Unassembled WGS sequence"/>
</dbReference>
<reference evidence="1 2" key="1">
    <citation type="journal article" date="2010" name="Int. J. Syst. Evol. Microbiol.">
        <title>Reclassification of Herbaspirillum putei as a later heterotypic synonym of Herbaspirillum huttiense, with the description of H. huttiense subsp. huttiense subsp. nov. and H. huttiense subsp. putei subsp. nov., comb. nov., and description of Herbaspirillum aquaticum sp. nov.</title>
        <authorList>
            <person name="Dobritsa A.P."/>
            <person name="Reddy M.C."/>
            <person name="Samadpour M."/>
        </authorList>
    </citation>
    <scope>NUCLEOTIDE SEQUENCE [LARGE SCALE GENOMIC DNA]</scope>
    <source>
        <strain evidence="1 2">IEH 4430</strain>
    </source>
</reference>
<evidence type="ECO:0000313" key="1">
    <source>
        <dbReference type="EMBL" id="OWY34940.1"/>
    </source>
</evidence>
<sequence length="72" mass="8189">MTDKVLQSGTHIARYDAVEKPDEGFEAQVFVRLAREPEIAETYIPVGLFPTEEEALASARERAQRALKEHEF</sequence>
<proteinExistence type="predicted"/>
<name>A0A225SYT5_9BURK</name>
<dbReference type="RefSeq" id="WP_088754858.1">
    <property type="nucleotide sequence ID" value="NZ_JARJFG010000003.1"/>
</dbReference>
<dbReference type="EMBL" id="NJGV01000007">
    <property type="protein sequence ID" value="OWY34940.1"/>
    <property type="molecule type" value="Genomic_DNA"/>
</dbReference>
<dbReference type="AlphaFoldDB" id="A0A225SYT5"/>
<keyword evidence="2" id="KW-1185">Reference proteome</keyword>
<protein>
    <submittedName>
        <fullName evidence="1">Uncharacterized protein</fullName>
    </submittedName>
</protein>